<reference evidence="7 8" key="1">
    <citation type="submission" date="2019-10" db="EMBL/GenBank/DDBJ databases">
        <authorList>
            <person name="Karimi E."/>
        </authorList>
    </citation>
    <scope>NUCLEOTIDE SEQUENCE [LARGE SCALE GENOMIC DNA]</scope>
    <source>
        <strain evidence="7">Maribacter sp. 151</strain>
    </source>
</reference>
<dbReference type="PANTHER" id="PTHR43304:SF1">
    <property type="entry name" value="PAC DOMAIN-CONTAINING PROTEIN"/>
    <property type="match status" value="1"/>
</dbReference>
<dbReference type="InterPro" id="IPR036890">
    <property type="entry name" value="HATPase_C_sf"/>
</dbReference>
<dbReference type="InterPro" id="IPR003018">
    <property type="entry name" value="GAF"/>
</dbReference>
<dbReference type="AlphaFoldDB" id="A0A653W522"/>
<protein>
    <recommendedName>
        <fullName evidence="2">histidine kinase</fullName>
        <ecNumber evidence="2">2.7.13.3</ecNumber>
    </recommendedName>
</protein>
<dbReference type="Gene3D" id="1.10.287.130">
    <property type="match status" value="1"/>
</dbReference>
<keyword evidence="8" id="KW-1185">Reference proteome</keyword>
<dbReference type="Gene3D" id="3.30.450.40">
    <property type="match status" value="1"/>
</dbReference>
<sequence>MIENFEQNVEDIQSIKILPTILNVINQSTGLGFVAVARVTPNKWLTCGVLDNLNFGLTPGDELQVETTICHEVRQADKLVVIDHVDNDEIFAKHHTPLQYGFQSYISVPITLQDGTFFGTLCALDPAPNKLNNAKVIGMFTSYAELISFHLDAIEKMRLKDLEIKKKNFQLESFDFVSSHDLQEPLRKIQMFSSVILEKNNQNLTTDIVKYLDGIKNESQRMRNILNDLLVFSEYKKSSQEFVATDLNSIVENIRKRLSKEFSECNGKIVLDELPSVPIMPDQIEQLFYNLIINAITFRSNHCDLEISISSKIEKGIDLSYEKLDTNNTYCTLTFTDNGTGFDPRYNEKIFGMFNRLDKEKHCNSTGIGLTIARRITENHNGFIIANGNLNKGASFTVYLPMKQ</sequence>
<dbReference type="InterPro" id="IPR005467">
    <property type="entry name" value="His_kinase_dom"/>
</dbReference>
<dbReference type="PRINTS" id="PR00344">
    <property type="entry name" value="BCTRLSENSOR"/>
</dbReference>
<dbReference type="GO" id="GO:0000155">
    <property type="term" value="F:phosphorelay sensor kinase activity"/>
    <property type="evidence" value="ECO:0007669"/>
    <property type="project" value="InterPro"/>
</dbReference>
<dbReference type="InterPro" id="IPR052162">
    <property type="entry name" value="Sensor_kinase/Photoreceptor"/>
</dbReference>
<dbReference type="Pfam" id="PF00512">
    <property type="entry name" value="HisKA"/>
    <property type="match status" value="1"/>
</dbReference>
<evidence type="ECO:0000313" key="8">
    <source>
        <dbReference type="Proteomes" id="UP000430202"/>
    </source>
</evidence>
<evidence type="ECO:0000256" key="5">
    <source>
        <dbReference type="ARBA" id="ARBA00022777"/>
    </source>
</evidence>
<keyword evidence="3" id="KW-0597">Phosphoprotein</keyword>
<dbReference type="EMBL" id="CABWLR010000006">
    <property type="protein sequence ID" value="VXC13858.1"/>
    <property type="molecule type" value="Genomic_DNA"/>
</dbReference>
<dbReference type="PROSITE" id="PS50109">
    <property type="entry name" value="HIS_KIN"/>
    <property type="match status" value="1"/>
</dbReference>
<dbReference type="SMART" id="SM00065">
    <property type="entry name" value="GAF"/>
    <property type="match status" value="1"/>
</dbReference>
<evidence type="ECO:0000256" key="2">
    <source>
        <dbReference type="ARBA" id="ARBA00012438"/>
    </source>
</evidence>
<dbReference type="Proteomes" id="UP000430202">
    <property type="component" value="Unassembled WGS sequence"/>
</dbReference>
<gene>
    <name evidence="7" type="ORF">MARI151_60151</name>
</gene>
<dbReference type="EC" id="2.7.13.3" evidence="2"/>
<dbReference type="InterPro" id="IPR036097">
    <property type="entry name" value="HisK_dim/P_sf"/>
</dbReference>
<dbReference type="PANTHER" id="PTHR43304">
    <property type="entry name" value="PHYTOCHROME-LIKE PROTEIN CPH1"/>
    <property type="match status" value="1"/>
</dbReference>
<dbReference type="Pfam" id="PF01590">
    <property type="entry name" value="GAF"/>
    <property type="match status" value="1"/>
</dbReference>
<dbReference type="InterPro" id="IPR004358">
    <property type="entry name" value="Sig_transdc_His_kin-like_C"/>
</dbReference>
<dbReference type="CDD" id="cd00075">
    <property type="entry name" value="HATPase"/>
    <property type="match status" value="1"/>
</dbReference>
<dbReference type="InterPro" id="IPR003594">
    <property type="entry name" value="HATPase_dom"/>
</dbReference>
<dbReference type="Pfam" id="PF02518">
    <property type="entry name" value="HATPase_c"/>
    <property type="match status" value="1"/>
</dbReference>
<dbReference type="InterPro" id="IPR029016">
    <property type="entry name" value="GAF-like_dom_sf"/>
</dbReference>
<dbReference type="RefSeq" id="WP_159303822.1">
    <property type="nucleotide sequence ID" value="NZ_LR733271.1"/>
</dbReference>
<evidence type="ECO:0000259" key="6">
    <source>
        <dbReference type="PROSITE" id="PS50109"/>
    </source>
</evidence>
<dbReference type="Gene3D" id="3.30.565.10">
    <property type="entry name" value="Histidine kinase-like ATPase, C-terminal domain"/>
    <property type="match status" value="1"/>
</dbReference>
<evidence type="ECO:0000313" key="7">
    <source>
        <dbReference type="EMBL" id="VXC13858.1"/>
    </source>
</evidence>
<organism evidence="7 8">
    <name type="scientific">Maribacter litoralis</name>
    <dbReference type="NCBI Taxonomy" id="2059726"/>
    <lineage>
        <taxon>Bacteria</taxon>
        <taxon>Pseudomonadati</taxon>
        <taxon>Bacteroidota</taxon>
        <taxon>Flavobacteriia</taxon>
        <taxon>Flavobacteriales</taxon>
        <taxon>Flavobacteriaceae</taxon>
        <taxon>Maribacter</taxon>
    </lineage>
</organism>
<name>A0A653W522_9FLAO</name>
<dbReference type="CDD" id="cd00082">
    <property type="entry name" value="HisKA"/>
    <property type="match status" value="1"/>
</dbReference>
<keyword evidence="4" id="KW-0808">Transferase</keyword>
<dbReference type="SUPFAM" id="SSF55781">
    <property type="entry name" value="GAF domain-like"/>
    <property type="match status" value="1"/>
</dbReference>
<accession>A0A653W522</accession>
<comment type="catalytic activity">
    <reaction evidence="1">
        <text>ATP + protein L-histidine = ADP + protein N-phospho-L-histidine.</text>
        <dbReference type="EC" id="2.7.13.3"/>
    </reaction>
</comment>
<dbReference type="InterPro" id="IPR003661">
    <property type="entry name" value="HisK_dim/P_dom"/>
</dbReference>
<dbReference type="SUPFAM" id="SSF55874">
    <property type="entry name" value="ATPase domain of HSP90 chaperone/DNA topoisomerase II/histidine kinase"/>
    <property type="match status" value="1"/>
</dbReference>
<keyword evidence="5" id="KW-0418">Kinase</keyword>
<evidence type="ECO:0000256" key="1">
    <source>
        <dbReference type="ARBA" id="ARBA00000085"/>
    </source>
</evidence>
<proteinExistence type="predicted"/>
<feature type="domain" description="Histidine kinase" evidence="6">
    <location>
        <begin position="177"/>
        <end position="404"/>
    </location>
</feature>
<evidence type="ECO:0000256" key="3">
    <source>
        <dbReference type="ARBA" id="ARBA00022553"/>
    </source>
</evidence>
<dbReference type="SMART" id="SM00387">
    <property type="entry name" value="HATPase_c"/>
    <property type="match status" value="1"/>
</dbReference>
<dbReference type="SUPFAM" id="SSF47384">
    <property type="entry name" value="Homodimeric domain of signal transducing histidine kinase"/>
    <property type="match status" value="1"/>
</dbReference>
<evidence type="ECO:0000256" key="4">
    <source>
        <dbReference type="ARBA" id="ARBA00022679"/>
    </source>
</evidence>